<comment type="caution">
    <text evidence="1">The sequence shown here is derived from an EMBL/GenBank/DDBJ whole genome shotgun (WGS) entry which is preliminary data.</text>
</comment>
<gene>
    <name evidence="1" type="ORF">SEMRO_202_G085430.1</name>
</gene>
<keyword evidence="2" id="KW-1185">Reference proteome</keyword>
<dbReference type="Gene3D" id="3.40.50.150">
    <property type="entry name" value="Vaccinia Virus protein VP39"/>
    <property type="match status" value="1"/>
</dbReference>
<dbReference type="Pfam" id="PF10294">
    <property type="entry name" value="Methyltransf_16"/>
    <property type="match status" value="1"/>
</dbReference>
<dbReference type="EMBL" id="CAICTM010000201">
    <property type="protein sequence ID" value="CAB9504608.1"/>
    <property type="molecule type" value="Genomic_DNA"/>
</dbReference>
<accession>A0A9N8H7F5</accession>
<dbReference type="PANTHER" id="PTHR14614">
    <property type="entry name" value="HEPATOCELLULAR CARCINOMA-ASSOCIATED ANTIGEN"/>
    <property type="match status" value="1"/>
</dbReference>
<evidence type="ECO:0000313" key="1">
    <source>
        <dbReference type="EMBL" id="CAB9504608.1"/>
    </source>
</evidence>
<organism evidence="1 2">
    <name type="scientific">Seminavis robusta</name>
    <dbReference type="NCBI Taxonomy" id="568900"/>
    <lineage>
        <taxon>Eukaryota</taxon>
        <taxon>Sar</taxon>
        <taxon>Stramenopiles</taxon>
        <taxon>Ochrophyta</taxon>
        <taxon>Bacillariophyta</taxon>
        <taxon>Bacillariophyceae</taxon>
        <taxon>Bacillariophycidae</taxon>
        <taxon>Naviculales</taxon>
        <taxon>Naviculaceae</taxon>
        <taxon>Seminavis</taxon>
    </lineage>
</organism>
<dbReference type="InterPro" id="IPR029063">
    <property type="entry name" value="SAM-dependent_MTases_sf"/>
</dbReference>
<evidence type="ECO:0000313" key="2">
    <source>
        <dbReference type="Proteomes" id="UP001153069"/>
    </source>
</evidence>
<dbReference type="SUPFAM" id="SSF53335">
    <property type="entry name" value="S-adenosyl-L-methionine-dependent methyltransferases"/>
    <property type="match status" value="1"/>
</dbReference>
<reference evidence="1" key="1">
    <citation type="submission" date="2020-06" db="EMBL/GenBank/DDBJ databases">
        <authorList>
            <consortium name="Plant Systems Biology data submission"/>
        </authorList>
    </citation>
    <scope>NUCLEOTIDE SEQUENCE</scope>
    <source>
        <strain evidence="1">D6</strain>
    </source>
</reference>
<name>A0A9N8H7F5_9STRA</name>
<dbReference type="OrthoDB" id="413520at2759"/>
<dbReference type="PANTHER" id="PTHR14614:SF132">
    <property type="entry name" value="PROTEIN-LYSINE METHYLTRANSFERASE C42C1.13"/>
    <property type="match status" value="1"/>
</dbReference>
<dbReference type="Proteomes" id="UP001153069">
    <property type="component" value="Unassembled WGS sequence"/>
</dbReference>
<sequence length="346" mass="38624">MRIPLTERRPSTCHQFRNLTPTKTKESQKQVDTRGRTIDRGGCYHNKCNTPTDRSMTIIAADSRSNKFVWNDYTVPRWPLDDDDDDDAKADDAVISDASFTLRHLKQGATGAVKTWPVAELLLDYLVRHGGLLRHKSTLGALDLTHDEPADLKQLFSLAQQQQHCQYNILELGAGTGYVGIGLARSLQRHSIRVLCTDNDKNTLKNMRHNLRACQSDKTVRVAHLDWGDTSILEPKFVKALETFFPSTGTTQDDPSLPLERITHVIGSDVHYGETTLEPLSTVIAAVKLQNPKVQVTLLIKERAVDSIGALKNRIQDKVGDSLPGFSVLVRDVLHESVTTVKIIEC</sequence>
<dbReference type="AlphaFoldDB" id="A0A9N8H7F5"/>
<dbReference type="InterPro" id="IPR019410">
    <property type="entry name" value="Methyltransf_16"/>
</dbReference>
<dbReference type="CDD" id="cd02440">
    <property type="entry name" value="AdoMet_MTases"/>
    <property type="match status" value="1"/>
</dbReference>
<protein>
    <submittedName>
        <fullName evidence="1">Uncharacterized protein</fullName>
    </submittedName>
</protein>
<proteinExistence type="predicted"/>